<accession>A0A850QSB4</accession>
<dbReference type="RefSeq" id="WP_176804471.1">
    <property type="nucleotide sequence ID" value="NZ_JABXYJ010000008.1"/>
</dbReference>
<proteinExistence type="predicted"/>
<dbReference type="Proteomes" id="UP000588051">
    <property type="component" value="Unassembled WGS sequence"/>
</dbReference>
<dbReference type="EMBL" id="JABXYJ010000008">
    <property type="protein sequence ID" value="NVO78936.1"/>
    <property type="molecule type" value="Genomic_DNA"/>
</dbReference>
<feature type="region of interest" description="Disordered" evidence="1">
    <location>
        <begin position="1"/>
        <end position="25"/>
    </location>
</feature>
<evidence type="ECO:0000313" key="2">
    <source>
        <dbReference type="EMBL" id="NVO78936.1"/>
    </source>
</evidence>
<evidence type="ECO:0000256" key="1">
    <source>
        <dbReference type="SAM" id="MobiDB-lite"/>
    </source>
</evidence>
<dbReference type="AlphaFoldDB" id="A0A850QSB4"/>
<organism evidence="2 3">
    <name type="scientific">Undibacterium oligocarboniphilum</name>
    <dbReference type="NCBI Taxonomy" id="666702"/>
    <lineage>
        <taxon>Bacteria</taxon>
        <taxon>Pseudomonadati</taxon>
        <taxon>Pseudomonadota</taxon>
        <taxon>Betaproteobacteria</taxon>
        <taxon>Burkholderiales</taxon>
        <taxon>Oxalobacteraceae</taxon>
        <taxon>Undibacterium</taxon>
    </lineage>
</organism>
<keyword evidence="3" id="KW-1185">Reference proteome</keyword>
<name>A0A850QSB4_9BURK</name>
<sequence>MSLNPCRRSHHSVLQQDEPHQSAPVSQRELAQIRVDAIEVLIIHLQMCGLALVSLDMTECQHSEAMALANKVIEQLQIDRRYMGKLFDLFQYHTKSLPETVAPVLPGMLPELRQTMWDSLEDVLQLAAHTANRGTISRERAIGIAEGAIALMVHTGACDAETSVGQMALYREKLQTSGPSASLWQWLRSATAI</sequence>
<gene>
    <name evidence="2" type="ORF">HV832_13990</name>
</gene>
<protein>
    <submittedName>
        <fullName evidence="2">Uncharacterized protein</fullName>
    </submittedName>
</protein>
<evidence type="ECO:0000313" key="3">
    <source>
        <dbReference type="Proteomes" id="UP000588051"/>
    </source>
</evidence>
<reference evidence="2 3" key="1">
    <citation type="submission" date="2020-06" db="EMBL/GenBank/DDBJ databases">
        <authorList>
            <person name="Qiu C."/>
            <person name="Liu Z."/>
        </authorList>
    </citation>
    <scope>NUCLEOTIDE SEQUENCE [LARGE SCALE GENOMIC DNA]</scope>
    <source>
        <strain evidence="2 3">EM 1</strain>
    </source>
</reference>
<comment type="caution">
    <text evidence="2">The sequence shown here is derived from an EMBL/GenBank/DDBJ whole genome shotgun (WGS) entry which is preliminary data.</text>
</comment>